<dbReference type="RefSeq" id="WP_079601396.1">
    <property type="nucleotide sequence ID" value="NZ_LT670817.1"/>
</dbReference>
<evidence type="ECO:0000313" key="1">
    <source>
        <dbReference type="EMBL" id="SHG69968.1"/>
    </source>
</evidence>
<dbReference type="OrthoDB" id="8125412at2"/>
<protein>
    <submittedName>
        <fullName evidence="1">Uncharacterized protein</fullName>
    </submittedName>
</protein>
<name>A0A1M5LY66_9BRAD</name>
<evidence type="ECO:0000313" key="2">
    <source>
        <dbReference type="Proteomes" id="UP000189796"/>
    </source>
</evidence>
<dbReference type="Proteomes" id="UP000189796">
    <property type="component" value="Chromosome I"/>
</dbReference>
<proteinExistence type="predicted"/>
<reference evidence="1 2" key="1">
    <citation type="submission" date="2016-11" db="EMBL/GenBank/DDBJ databases">
        <authorList>
            <person name="Jaros S."/>
            <person name="Januszkiewicz K."/>
            <person name="Wedrychowicz H."/>
        </authorList>
    </citation>
    <scope>NUCLEOTIDE SEQUENCE [LARGE SCALE GENOMIC DNA]</scope>
    <source>
        <strain evidence="1 2">GAS138</strain>
    </source>
</reference>
<gene>
    <name evidence="1" type="ORF">SAMN05443248_2403</name>
</gene>
<sequence length="248" mass="27699">MTTRDFPAGNYRFIPALFQYSSGAAADSGFEIERVRFDRLLPLAEGFAQVAKYIQDAGRPLTSFCACELRSPAAFTEDGFRAFNQHYVKTLAEWGLFDGTTNPVARSNVCPEIDPPAEPSFYAFCFTRPSGNRSPSFVIAGGAEARGGSGSYPERIVRYRDVSPDGVKEKVRATVGGMEERLSAFGHGWNDTTEAQAYSIRDFHPVIVDELVRHGTMRSGLTWHYARPPVIDLEYEMDCRRVMRETVI</sequence>
<accession>A0A1M5LY66</accession>
<dbReference type="EMBL" id="LT670817">
    <property type="protein sequence ID" value="SHG69968.1"/>
    <property type="molecule type" value="Genomic_DNA"/>
</dbReference>
<dbReference type="AlphaFoldDB" id="A0A1M5LY66"/>
<organism evidence="1 2">
    <name type="scientific">Bradyrhizobium erythrophlei</name>
    <dbReference type="NCBI Taxonomy" id="1437360"/>
    <lineage>
        <taxon>Bacteria</taxon>
        <taxon>Pseudomonadati</taxon>
        <taxon>Pseudomonadota</taxon>
        <taxon>Alphaproteobacteria</taxon>
        <taxon>Hyphomicrobiales</taxon>
        <taxon>Nitrobacteraceae</taxon>
        <taxon>Bradyrhizobium</taxon>
    </lineage>
</organism>